<organism evidence="3 4">
    <name type="scientific">Flectobacillus longus</name>
    <dbReference type="NCBI Taxonomy" id="2984207"/>
    <lineage>
        <taxon>Bacteria</taxon>
        <taxon>Pseudomonadati</taxon>
        <taxon>Bacteroidota</taxon>
        <taxon>Cytophagia</taxon>
        <taxon>Cytophagales</taxon>
        <taxon>Flectobacillaceae</taxon>
        <taxon>Flectobacillus</taxon>
    </lineage>
</organism>
<gene>
    <name evidence="3" type="ORF">QM480_11910</name>
</gene>
<dbReference type="InterPro" id="IPR036761">
    <property type="entry name" value="TTHA0802/YceI-like_sf"/>
</dbReference>
<feature type="domain" description="Lipid/polyisoprenoid-binding YceI-like" evidence="2">
    <location>
        <begin position="21"/>
        <end position="186"/>
    </location>
</feature>
<dbReference type="InterPro" id="IPR007372">
    <property type="entry name" value="Lipid/polyisoprenoid-bd_YceI"/>
</dbReference>
<dbReference type="RefSeq" id="WP_283370107.1">
    <property type="nucleotide sequence ID" value="NZ_JASHID010000007.1"/>
</dbReference>
<dbReference type="SMART" id="SM00867">
    <property type="entry name" value="YceI"/>
    <property type="match status" value="1"/>
</dbReference>
<keyword evidence="1" id="KW-0732">Signal</keyword>
<comment type="caution">
    <text evidence="3">The sequence shown here is derived from an EMBL/GenBank/DDBJ whole genome shotgun (WGS) entry which is preliminary data.</text>
</comment>
<accession>A0ABT6YN90</accession>
<dbReference type="Pfam" id="PF04264">
    <property type="entry name" value="YceI"/>
    <property type="match status" value="1"/>
</dbReference>
<dbReference type="EMBL" id="JASHID010000007">
    <property type="protein sequence ID" value="MDI9865035.1"/>
    <property type="molecule type" value="Genomic_DNA"/>
</dbReference>
<evidence type="ECO:0000313" key="3">
    <source>
        <dbReference type="EMBL" id="MDI9865035.1"/>
    </source>
</evidence>
<dbReference type="PANTHER" id="PTHR34406">
    <property type="entry name" value="PROTEIN YCEI"/>
    <property type="match status" value="1"/>
</dbReference>
<dbReference type="Proteomes" id="UP001236569">
    <property type="component" value="Unassembled WGS sequence"/>
</dbReference>
<keyword evidence="4" id="KW-1185">Reference proteome</keyword>
<evidence type="ECO:0000313" key="4">
    <source>
        <dbReference type="Proteomes" id="UP001236569"/>
    </source>
</evidence>
<reference evidence="3 4" key="1">
    <citation type="submission" date="2023-05" db="EMBL/GenBank/DDBJ databases">
        <title>Novel species of genus Flectobacillus isolated from stream in China.</title>
        <authorList>
            <person name="Lu H."/>
        </authorList>
    </citation>
    <scope>NUCLEOTIDE SEQUENCE [LARGE SCALE GENOMIC DNA]</scope>
    <source>
        <strain evidence="3 4">DC10W</strain>
    </source>
</reference>
<protein>
    <submittedName>
        <fullName evidence="3">YceI family protein</fullName>
    </submittedName>
</protein>
<feature type="chain" id="PRO_5045054506" evidence="1">
    <location>
        <begin position="20"/>
        <end position="188"/>
    </location>
</feature>
<dbReference type="Gene3D" id="2.40.128.110">
    <property type="entry name" value="Lipid/polyisoprenoid-binding, YceI-like"/>
    <property type="match status" value="1"/>
</dbReference>
<dbReference type="SUPFAM" id="SSF101874">
    <property type="entry name" value="YceI-like"/>
    <property type="match status" value="1"/>
</dbReference>
<feature type="signal peptide" evidence="1">
    <location>
        <begin position="1"/>
        <end position="19"/>
    </location>
</feature>
<sequence length="188" mass="20352">MKKITILSFLLVASLSTFAQKWSVDKAHAKIGFSVVHMMLSDVDGSFKKFDATITSSKDDFSDAIFEFTIDANTISTDNDMRDGHLKGDGFFDVANFPSITFKSNSVQKSGAKTLKVAGDLTMHGVTKPVTFDVTLNGLGENRQKKKLAGFKVVGTIKRSDFGVGGKTPTAVVSDEIELKANGEFVQN</sequence>
<evidence type="ECO:0000259" key="2">
    <source>
        <dbReference type="SMART" id="SM00867"/>
    </source>
</evidence>
<proteinExistence type="predicted"/>
<dbReference type="PANTHER" id="PTHR34406:SF1">
    <property type="entry name" value="PROTEIN YCEI"/>
    <property type="match status" value="1"/>
</dbReference>
<evidence type="ECO:0000256" key="1">
    <source>
        <dbReference type="SAM" id="SignalP"/>
    </source>
</evidence>
<name>A0ABT6YN90_9BACT</name>